<evidence type="ECO:0000259" key="5">
    <source>
        <dbReference type="Pfam" id="PF07715"/>
    </source>
</evidence>
<reference evidence="6 7" key="1">
    <citation type="submission" date="2016-07" db="EMBL/GenBank/DDBJ databases">
        <title>Complete genome sequence of Altererythrobacter dongtanensis KCTC 22672, a type strain with esterase isolated from tidal flat.</title>
        <authorList>
            <person name="Cheng H."/>
            <person name="Wu Y.-H."/>
            <person name="Zhou P."/>
            <person name="Huo Y.-Y."/>
            <person name="Wang C.-S."/>
            <person name="Xu X.-W."/>
        </authorList>
    </citation>
    <scope>NUCLEOTIDE SEQUENCE [LARGE SCALE GENOMIC DNA]</scope>
    <source>
        <strain evidence="6 7">KCTC 22672</strain>
    </source>
</reference>
<dbReference type="STRING" id="692370.A6F68_02903"/>
<dbReference type="KEGG" id="ado:A6F68_02903"/>
<dbReference type="PANTHER" id="PTHR40980">
    <property type="entry name" value="PLUG DOMAIN-CONTAINING PROTEIN"/>
    <property type="match status" value="1"/>
</dbReference>
<keyword evidence="4" id="KW-0732">Signal</keyword>
<evidence type="ECO:0000256" key="2">
    <source>
        <dbReference type="ARBA" id="ARBA00023136"/>
    </source>
</evidence>
<dbReference type="Proteomes" id="UP000092932">
    <property type="component" value="Chromosome"/>
</dbReference>
<dbReference type="AlphaFoldDB" id="A0A1B2AGX1"/>
<feature type="domain" description="TonB-dependent receptor plug" evidence="5">
    <location>
        <begin position="72"/>
        <end position="179"/>
    </location>
</feature>
<evidence type="ECO:0000313" key="7">
    <source>
        <dbReference type="Proteomes" id="UP000092932"/>
    </source>
</evidence>
<comment type="subcellular location">
    <subcellularLocation>
        <location evidence="1">Cell outer membrane</location>
    </subcellularLocation>
</comment>
<dbReference type="InterPro" id="IPR012910">
    <property type="entry name" value="Plug_dom"/>
</dbReference>
<keyword evidence="7" id="KW-1185">Reference proteome</keyword>
<gene>
    <name evidence="6" type="ORF">A6F68_02903</name>
</gene>
<dbReference type="InterPro" id="IPR010104">
    <property type="entry name" value="TonB_rcpt_bac"/>
</dbReference>
<dbReference type="Gene3D" id="2.170.130.10">
    <property type="entry name" value="TonB-dependent receptor, plug domain"/>
    <property type="match status" value="1"/>
</dbReference>
<dbReference type="InterPro" id="IPR037066">
    <property type="entry name" value="Plug_dom_sf"/>
</dbReference>
<dbReference type="SUPFAM" id="SSF56935">
    <property type="entry name" value="Porins"/>
    <property type="match status" value="1"/>
</dbReference>
<protein>
    <submittedName>
        <fullName evidence="6">TonB-dependent Receptor Plug Domain protein</fullName>
    </submittedName>
</protein>
<accession>A0A1B2AGX1</accession>
<keyword evidence="3" id="KW-0998">Cell outer membrane</keyword>
<keyword evidence="6" id="KW-0675">Receptor</keyword>
<dbReference type="RefSeq" id="WP_232308160.1">
    <property type="nucleotide sequence ID" value="NZ_CP016591.1"/>
</dbReference>
<feature type="signal peptide" evidence="4">
    <location>
        <begin position="1"/>
        <end position="33"/>
    </location>
</feature>
<dbReference type="Gene3D" id="2.40.170.20">
    <property type="entry name" value="TonB-dependent receptor, beta-barrel domain"/>
    <property type="match status" value="1"/>
</dbReference>
<name>A0A1B2AGX1_9SPHN</name>
<evidence type="ECO:0000313" key="6">
    <source>
        <dbReference type="EMBL" id="ANY21389.1"/>
    </source>
</evidence>
<organism evidence="6 7">
    <name type="scientific">Tsuneonella dongtanensis</name>
    <dbReference type="NCBI Taxonomy" id="692370"/>
    <lineage>
        <taxon>Bacteria</taxon>
        <taxon>Pseudomonadati</taxon>
        <taxon>Pseudomonadota</taxon>
        <taxon>Alphaproteobacteria</taxon>
        <taxon>Sphingomonadales</taxon>
        <taxon>Erythrobacteraceae</taxon>
        <taxon>Tsuneonella</taxon>
    </lineage>
</organism>
<dbReference type="GO" id="GO:0009279">
    <property type="term" value="C:cell outer membrane"/>
    <property type="evidence" value="ECO:0007669"/>
    <property type="project" value="UniProtKB-SubCell"/>
</dbReference>
<proteinExistence type="predicted"/>
<dbReference type="EMBL" id="CP016591">
    <property type="protein sequence ID" value="ANY21389.1"/>
    <property type="molecule type" value="Genomic_DNA"/>
</dbReference>
<dbReference type="PANTHER" id="PTHR40980:SF3">
    <property type="entry name" value="TONB-DEPENDENT RECEPTOR-LIKE BETA-BARREL DOMAIN-CONTAINING PROTEIN"/>
    <property type="match status" value="1"/>
</dbReference>
<dbReference type="NCBIfam" id="TIGR01782">
    <property type="entry name" value="TonB-Xanth-Caul"/>
    <property type="match status" value="1"/>
</dbReference>
<evidence type="ECO:0000256" key="3">
    <source>
        <dbReference type="ARBA" id="ARBA00023237"/>
    </source>
</evidence>
<dbReference type="PATRIC" id="fig|692370.5.peg.2910"/>
<dbReference type="InterPro" id="IPR036942">
    <property type="entry name" value="Beta-barrel_TonB_sf"/>
</dbReference>
<sequence>MIRRHRSSTAARRLLALSTASGLALLAAQPVWAQDAAEEPAAEDAETDEDDGIVVTGFRASLQNAQNIKENADTFVDVITAEDIGALPDRSVAEALQRVPGVNIGRFEKTSDPDRFSVEGTGVIIRGLPFVRSELNGRDIFSANGGRSLSFEDVSPELLGRVEVFKNVTADMIDGGIAGTVNLVTRKPLDKRGFNLAGSVEANYGDLQKDWTGGFSILGSNTFETDGGTIGVQLGYTTSKLKTRTDATQLTDPCYRARTLDGPCVRVSPTSSAGVGAPVFDASNFPPANTVVAPKGAGVRTTDLTRDREAWSAALQYEDPTGDFLMTFEWLRSETKFFTDEYAILALVNDDALFPVPRPGTTWQFDENGIFQSGVLTQRPGDAYANPFGRGGIGMESLRFQRGARSVTEDFSFDATWQASDRLRFNFEAQRIKSDLSRNSIIGAMNTWADVSIDATGKTPQIEFLAPQGSPSDYFSSGFYTYYWFLLDSIERNDGELDSLRFDAEYDVSDTGFIKSVRVGGRWSDRERTTRDTAFSTWGNLSAPWAGRAGCAPWNSGPNCPFQPGRFFTGLPGQEGAIGGGAYISDFPNFSQVRNPFADNFQRGNAPTPIPNGAAYFFGGDDFLGEYLSGTSKSQAQAINVFSQTPNPFFGVDGRGPTCTPFCPSEINSVREVTKAAYARVDFGTEFGGGTKLDGNIGLRYVRTRVPTQGLIGFPSPLFFDTAPGGNRDGRVQVAEVADACTRVPPGQTLPGYCGLTPARLQEFVAAFTGETLVDDRDIEFEHWLPSFNAKLDFGGGWLARVAVSKGITRPELNLFGSGGSISDNTNDLRAEGTLANGPLFQIFSGNRNVRPISSWNYDASVEWYFARVGSLTASLFLKEIKGIPSNGAELRSYTSPNGTTVVTEFNGPLNSAGGTLKGVELAYQQTYDFLPGLLSGLGSQLTYTYVDGGDFVNTQTGGGQRSSFAAQQPLAGISKHTVNAVLFYEKGPISARAAYNWRSDFLITPRDDIFPFSPIWQESGGQLDASLFYTVNDNLKVGVQGVNLLDQVTRTSQVIDFDGNRVTRSAFRNDRRYTFLARFNF</sequence>
<feature type="chain" id="PRO_5008534252" evidence="4">
    <location>
        <begin position="34"/>
        <end position="1082"/>
    </location>
</feature>
<evidence type="ECO:0000256" key="1">
    <source>
        <dbReference type="ARBA" id="ARBA00004442"/>
    </source>
</evidence>
<dbReference type="Pfam" id="PF07715">
    <property type="entry name" value="Plug"/>
    <property type="match status" value="1"/>
</dbReference>
<keyword evidence="2" id="KW-0472">Membrane</keyword>
<evidence type="ECO:0000256" key="4">
    <source>
        <dbReference type="SAM" id="SignalP"/>
    </source>
</evidence>